<comment type="caution">
    <text evidence="1">The sequence shown here is derived from an EMBL/GenBank/DDBJ whole genome shotgun (WGS) entry which is preliminary data.</text>
</comment>
<sequence length="69" mass="7497">MTKRLIDVDDDKLEQVRLLLGTSTAKATVNEALAEVLALAQRRQALLHPEAVAGSAELAADEQRRSAWA</sequence>
<keyword evidence="2" id="KW-1185">Reference proteome</keyword>
<proteinExistence type="predicted"/>
<dbReference type="RefSeq" id="WP_224864510.1">
    <property type="nucleotide sequence ID" value="NZ_JAYJJS010000006.1"/>
</dbReference>
<protein>
    <submittedName>
        <fullName evidence="1">Type II toxin-antitoxin system VapB family antitoxin</fullName>
    </submittedName>
</protein>
<dbReference type="Proteomes" id="UP001299046">
    <property type="component" value="Unassembled WGS sequence"/>
</dbReference>
<dbReference type="Pfam" id="PF09957">
    <property type="entry name" value="VapB_antitoxin"/>
    <property type="match status" value="1"/>
</dbReference>
<dbReference type="InterPro" id="IPR019239">
    <property type="entry name" value="VapB_antitoxin"/>
</dbReference>
<name>A0ABU5YHB9_9MYCO</name>
<gene>
    <name evidence="1" type="ORF">KV112_05625</name>
</gene>
<evidence type="ECO:0000313" key="1">
    <source>
        <dbReference type="EMBL" id="MEB3049226.1"/>
    </source>
</evidence>
<reference evidence="1 2" key="1">
    <citation type="submission" date="2023-12" db="EMBL/GenBank/DDBJ databases">
        <title>Description of new species of Mycobacterium terrae complex isolated from sewage at the Sao Paulo Zoological Park Foundation in Brazil.</title>
        <authorList>
            <person name="Romagnoli C.L."/>
            <person name="Conceicao E.C."/>
            <person name="Machado E."/>
            <person name="Barreto L.B.P.F."/>
            <person name="Sharma A."/>
            <person name="Silva N.M."/>
            <person name="Marques L.E."/>
            <person name="Juliana M.A."/>
            <person name="Lourenco M.C.S."/>
            <person name="Digiampietri L.A."/>
            <person name="Suffys P.N."/>
            <person name="Viana-Niero C."/>
        </authorList>
    </citation>
    <scope>NUCLEOTIDE SEQUENCE [LARGE SCALE GENOMIC DNA]</scope>
    <source>
        <strain evidence="1 2">MYC123</strain>
    </source>
</reference>
<accession>A0ABU5YHB9</accession>
<evidence type="ECO:0000313" key="2">
    <source>
        <dbReference type="Proteomes" id="UP001299046"/>
    </source>
</evidence>
<organism evidence="1 2">
    <name type="scientific">[Mycobacterium] zoologicum</name>
    <dbReference type="NCBI Taxonomy" id="2872311"/>
    <lineage>
        <taxon>Bacteria</taxon>
        <taxon>Bacillati</taxon>
        <taxon>Actinomycetota</taxon>
        <taxon>Actinomycetes</taxon>
        <taxon>Mycobacteriales</taxon>
        <taxon>Mycobacteriaceae</taxon>
        <taxon>Mycolicibacter</taxon>
    </lineage>
</organism>
<dbReference type="EMBL" id="JAYJJT010000005">
    <property type="protein sequence ID" value="MEB3049226.1"/>
    <property type="molecule type" value="Genomic_DNA"/>
</dbReference>